<comment type="caution">
    <text evidence="1">The sequence shown here is derived from an EMBL/GenBank/DDBJ whole genome shotgun (WGS) entry which is preliminary data.</text>
</comment>
<dbReference type="EMBL" id="CM023484">
    <property type="protein sequence ID" value="KAH6934353.1"/>
    <property type="molecule type" value="Genomic_DNA"/>
</dbReference>
<proteinExistence type="predicted"/>
<protein>
    <submittedName>
        <fullName evidence="1">Uncharacterized protein</fullName>
    </submittedName>
</protein>
<reference evidence="1" key="1">
    <citation type="submission" date="2020-05" db="EMBL/GenBank/DDBJ databases">
        <title>Large-scale comparative analyses of tick genomes elucidate their genetic diversity and vector capacities.</title>
        <authorList>
            <person name="Jia N."/>
            <person name="Wang J."/>
            <person name="Shi W."/>
            <person name="Du L."/>
            <person name="Sun Y."/>
            <person name="Zhan W."/>
            <person name="Jiang J."/>
            <person name="Wang Q."/>
            <person name="Zhang B."/>
            <person name="Ji P."/>
            <person name="Sakyi L.B."/>
            <person name="Cui X."/>
            <person name="Yuan T."/>
            <person name="Jiang B."/>
            <person name="Yang W."/>
            <person name="Lam T.T.-Y."/>
            <person name="Chang Q."/>
            <person name="Ding S."/>
            <person name="Wang X."/>
            <person name="Zhu J."/>
            <person name="Ruan X."/>
            <person name="Zhao L."/>
            <person name="Wei J."/>
            <person name="Que T."/>
            <person name="Du C."/>
            <person name="Cheng J."/>
            <person name="Dai P."/>
            <person name="Han X."/>
            <person name="Huang E."/>
            <person name="Gao Y."/>
            <person name="Liu J."/>
            <person name="Shao H."/>
            <person name="Ye R."/>
            <person name="Li L."/>
            <person name="Wei W."/>
            <person name="Wang X."/>
            <person name="Wang C."/>
            <person name="Yang T."/>
            <person name="Huo Q."/>
            <person name="Li W."/>
            <person name="Guo W."/>
            <person name="Chen H."/>
            <person name="Zhou L."/>
            <person name="Ni X."/>
            <person name="Tian J."/>
            <person name="Zhou Y."/>
            <person name="Sheng Y."/>
            <person name="Liu T."/>
            <person name="Pan Y."/>
            <person name="Xia L."/>
            <person name="Li J."/>
            <person name="Zhao F."/>
            <person name="Cao W."/>
        </authorList>
    </citation>
    <scope>NUCLEOTIDE SEQUENCE</scope>
    <source>
        <strain evidence="1">Hyas-2018</strain>
    </source>
</reference>
<gene>
    <name evidence="1" type="ORF">HPB50_023234</name>
</gene>
<keyword evidence="2" id="KW-1185">Reference proteome</keyword>
<accession>A0ACB7SKR3</accession>
<sequence length="109" mass="12103">MRRGQYRKPASNGSSGGASRCLRRGAAPEPWRRRKAVPEQQLPDVAAAVEVAIMPALRPPQRPVRRPRPPRPRRADVLTEMAAQCSRTLDQGINMLLVGGPLCIRKFRA</sequence>
<name>A0ACB7SKR3_HYAAI</name>
<evidence type="ECO:0000313" key="1">
    <source>
        <dbReference type="EMBL" id="KAH6934353.1"/>
    </source>
</evidence>
<dbReference type="Proteomes" id="UP000821845">
    <property type="component" value="Chromosome 4"/>
</dbReference>
<organism evidence="1 2">
    <name type="scientific">Hyalomma asiaticum</name>
    <name type="common">Tick</name>
    <dbReference type="NCBI Taxonomy" id="266040"/>
    <lineage>
        <taxon>Eukaryota</taxon>
        <taxon>Metazoa</taxon>
        <taxon>Ecdysozoa</taxon>
        <taxon>Arthropoda</taxon>
        <taxon>Chelicerata</taxon>
        <taxon>Arachnida</taxon>
        <taxon>Acari</taxon>
        <taxon>Parasitiformes</taxon>
        <taxon>Ixodida</taxon>
        <taxon>Ixodoidea</taxon>
        <taxon>Ixodidae</taxon>
        <taxon>Hyalomminae</taxon>
        <taxon>Hyalomma</taxon>
    </lineage>
</organism>
<evidence type="ECO:0000313" key="2">
    <source>
        <dbReference type="Proteomes" id="UP000821845"/>
    </source>
</evidence>